<dbReference type="InterPro" id="IPR000160">
    <property type="entry name" value="GGDEF_dom"/>
</dbReference>
<evidence type="ECO:0000313" key="5">
    <source>
        <dbReference type="Proteomes" id="UP000463138"/>
    </source>
</evidence>
<dbReference type="EMBL" id="QOVF01000002">
    <property type="protein sequence ID" value="KAA0695092.1"/>
    <property type="molecule type" value="Genomic_DNA"/>
</dbReference>
<evidence type="ECO:0000259" key="2">
    <source>
        <dbReference type="PROSITE" id="PS50883"/>
    </source>
</evidence>
<gene>
    <name evidence="4" type="ORF">DT594_09570</name>
</gene>
<evidence type="ECO:0000313" key="4">
    <source>
        <dbReference type="EMBL" id="KAA0695092.1"/>
    </source>
</evidence>
<dbReference type="PANTHER" id="PTHR33121">
    <property type="entry name" value="CYCLIC DI-GMP PHOSPHODIESTERASE PDEF"/>
    <property type="match status" value="1"/>
</dbReference>
<dbReference type="Gene3D" id="3.20.20.450">
    <property type="entry name" value="EAL domain"/>
    <property type="match status" value="1"/>
</dbReference>
<dbReference type="PROSITE" id="PS50887">
    <property type="entry name" value="GGDEF"/>
    <property type="match status" value="1"/>
</dbReference>
<feature type="region of interest" description="Disordered" evidence="1">
    <location>
        <begin position="345"/>
        <end position="402"/>
    </location>
</feature>
<keyword evidence="5" id="KW-1185">Reference proteome</keyword>
<dbReference type="SUPFAM" id="SSF141868">
    <property type="entry name" value="EAL domain-like"/>
    <property type="match status" value="1"/>
</dbReference>
<organism evidence="4 5">
    <name type="scientific">Halopseudomonas laoshanensis</name>
    <dbReference type="NCBI Taxonomy" id="2268758"/>
    <lineage>
        <taxon>Bacteria</taxon>
        <taxon>Pseudomonadati</taxon>
        <taxon>Pseudomonadota</taxon>
        <taxon>Gammaproteobacteria</taxon>
        <taxon>Pseudomonadales</taxon>
        <taxon>Pseudomonadaceae</taxon>
        <taxon>Halopseudomonas</taxon>
    </lineage>
</organism>
<dbReference type="InterPro" id="IPR029787">
    <property type="entry name" value="Nucleotide_cyclase"/>
</dbReference>
<proteinExistence type="predicted"/>
<dbReference type="Gene3D" id="3.30.70.270">
    <property type="match status" value="1"/>
</dbReference>
<dbReference type="CDD" id="cd01949">
    <property type="entry name" value="GGDEF"/>
    <property type="match status" value="1"/>
</dbReference>
<dbReference type="InterPro" id="IPR035919">
    <property type="entry name" value="EAL_sf"/>
</dbReference>
<dbReference type="SMART" id="SM00052">
    <property type="entry name" value="EAL"/>
    <property type="match status" value="1"/>
</dbReference>
<name>A0A7V7GUB9_9GAMM</name>
<protein>
    <submittedName>
        <fullName evidence="4">DUF1631 family protein</fullName>
    </submittedName>
</protein>
<reference evidence="4 5" key="1">
    <citation type="submission" date="2018-07" db="EMBL/GenBank/DDBJ databases">
        <title>Pseudomonas laoshanensis sp. nov., isolated from soil.</title>
        <authorList>
            <person name="Sun J."/>
            <person name="Yu L."/>
            <person name="Wang M."/>
            <person name="Zhang C."/>
        </authorList>
    </citation>
    <scope>NUCLEOTIDE SEQUENCE [LARGE SCALE GENOMIC DNA]</scope>
    <source>
        <strain evidence="4 5">Y22</strain>
    </source>
</reference>
<dbReference type="Pfam" id="PF00563">
    <property type="entry name" value="EAL"/>
    <property type="match status" value="1"/>
</dbReference>
<dbReference type="Proteomes" id="UP000463138">
    <property type="component" value="Unassembled WGS sequence"/>
</dbReference>
<dbReference type="SMART" id="SM00267">
    <property type="entry name" value="GGDEF"/>
    <property type="match status" value="1"/>
</dbReference>
<dbReference type="PROSITE" id="PS50883">
    <property type="entry name" value="EAL"/>
    <property type="match status" value="1"/>
</dbReference>
<evidence type="ECO:0000256" key="1">
    <source>
        <dbReference type="SAM" id="MobiDB-lite"/>
    </source>
</evidence>
<accession>A0A7V7GUB9</accession>
<comment type="caution">
    <text evidence="4">The sequence shown here is derived from an EMBL/GenBank/DDBJ whole genome shotgun (WGS) entry which is preliminary data.</text>
</comment>
<dbReference type="RefSeq" id="WP_149332460.1">
    <property type="nucleotide sequence ID" value="NZ_QOVF01000002.1"/>
</dbReference>
<dbReference type="Gene3D" id="2.40.10.220">
    <property type="entry name" value="predicted glycosyltransferase like domains"/>
    <property type="match status" value="1"/>
</dbReference>
<dbReference type="SUPFAM" id="SSF55073">
    <property type="entry name" value="Nucleotide cyclase"/>
    <property type="match status" value="1"/>
</dbReference>
<feature type="domain" description="EAL" evidence="2">
    <location>
        <begin position="1030"/>
        <end position="1286"/>
    </location>
</feature>
<dbReference type="InterPro" id="IPR001633">
    <property type="entry name" value="EAL_dom"/>
</dbReference>
<dbReference type="NCBIfam" id="TIGR00254">
    <property type="entry name" value="GGDEF"/>
    <property type="match status" value="1"/>
</dbReference>
<dbReference type="GO" id="GO:0035438">
    <property type="term" value="F:cyclic-di-GMP binding"/>
    <property type="evidence" value="ECO:0007669"/>
    <property type="project" value="InterPro"/>
</dbReference>
<dbReference type="InterPro" id="IPR050706">
    <property type="entry name" value="Cyclic-di-GMP_PDE-like"/>
</dbReference>
<dbReference type="InterPro" id="IPR012434">
    <property type="entry name" value="DUF1631"/>
</dbReference>
<dbReference type="CDD" id="cd01948">
    <property type="entry name" value="EAL"/>
    <property type="match status" value="1"/>
</dbReference>
<feature type="domain" description="GGDEF" evidence="3">
    <location>
        <begin position="886"/>
        <end position="1019"/>
    </location>
</feature>
<dbReference type="OrthoDB" id="9787514at2"/>
<dbReference type="InterPro" id="IPR009875">
    <property type="entry name" value="PilZ_domain"/>
</dbReference>
<evidence type="ECO:0000259" key="3">
    <source>
        <dbReference type="PROSITE" id="PS50887"/>
    </source>
</evidence>
<dbReference type="Pfam" id="PF07793">
    <property type="entry name" value="DUF1631"/>
    <property type="match status" value="1"/>
</dbReference>
<dbReference type="InterPro" id="IPR043128">
    <property type="entry name" value="Rev_trsase/Diguanyl_cyclase"/>
</dbReference>
<dbReference type="Pfam" id="PF07238">
    <property type="entry name" value="PilZ"/>
    <property type="match status" value="1"/>
</dbReference>
<dbReference type="SUPFAM" id="SSF141371">
    <property type="entry name" value="PilZ domain-like"/>
    <property type="match status" value="1"/>
</dbReference>
<feature type="compositionally biased region" description="Low complexity" evidence="1">
    <location>
        <begin position="362"/>
        <end position="383"/>
    </location>
</feature>
<sequence length="1289" mass="144625">MEKRRWPRKAAEFNAVLSLSLNDNFRCIIRDFSQAGMLVSLDDLVLARLKRSTGSSQARPASICLELPDRSIAMDVEVVRFTDQGAGLRLVVPSQENYTALQQATQGNRASSAALPRKLLAGQQQLSPERRENLAKTTNLAFKLFLEDHFTGYFGELETALLIEADRQKTQALQQPFFDAIALFRKQRQRVLGATVNRIGETALDIALGRQVPEQVAEQNEGKVHTLALVDKHDFEDWLVVRVAISRTELQLRDSLIELQLRIDAAFGNRGASRTFNPYSPSALCNTFFEVIRHLGLNNKVIEVVFKVLQERILAQLDTAYQELNKLLVDADILPGLDVNHYLASQAQQPRSTRPPAPAVTAAENMAEPPAAPASAPQPTAAEGHQSPPESASEAYPASGTGQAFGAASQLMNIQRQLTHPRQQLVENSTITGMQPSSTALTALNDMKARMLQGQVSFTGPGALKQQLMQASGGTRMELSEFEHDSVEMIETLFDSIVQNERVASDLKEELRKLQVPLLKIMLKDPELFSGDFHPARQAVNYLALLSDQGSINLEANKGPILESIRHILESEDDTQAFSQSLENLDELVSREKRFIERNLSRIRETCAGQQRLIQANRQIERQLSELFDRPVPTVLIDLVNHGWKDLMRLSYLREGISSASWTMSLTVLTQLLWHLLPQSNEARQPLQTPDQLLKLLGKGLSKVPEDGYAHADMIEQIAQLLSSGIQDTTPMALYSSAELNSDVLDARLAAQVDTDMGLVRWLKRARNLKVSQWFELTRDQQPTQLYQLVWMADDASQFMFANHHGTKTVGLSLEQVAQLLRDGHLELIHDTAMPAVEQGLDALVQKIYDKLAFDSSHDQLTGLLTRKEFSRCLAQCVAQAQQEQTTYTLIFLDIQQFKVINNTCGYETGDRFLNELARRISSFVDTEALVGRVGPDQFAILAPMEADKAGYRLATDLKTAIETTRFVHEHHSFVINTVVAMLGFDHENQRVMDLLRSVEAAAEISKRSGYKDIQLVLPGDERLEELDEVMTWVTRINRALDENNLKLRCQKIAPLHQQDAALPHYEVLLTVIDDQGEHMPPADFIKVAEDYNRMGSVDRWVIETVLRWMMEHQDQMHLFGGFSINLSGHSMNDDSFLDYLFDALVRYQVPRDKLIFEITETTAVANLEDAADFINEMRSIGCRFSLDDFGVGQSSYSYLKRLPVDFIKIDGAFVRDITRSDVDFALVRSITEMGHYLNKKVIAEYVAAEDILETVRSIGVDYAQGHVHGLPGLLDNLDLKSPLAQQPA</sequence>
<dbReference type="GO" id="GO:0071111">
    <property type="term" value="F:cyclic-guanylate-specific phosphodiesterase activity"/>
    <property type="evidence" value="ECO:0007669"/>
    <property type="project" value="InterPro"/>
</dbReference>
<dbReference type="PANTHER" id="PTHR33121:SF23">
    <property type="entry name" value="CYCLIC DI-GMP PHOSPHODIESTERASE PDEB"/>
    <property type="match status" value="1"/>
</dbReference>
<dbReference type="Pfam" id="PF00990">
    <property type="entry name" value="GGDEF"/>
    <property type="match status" value="1"/>
</dbReference>